<evidence type="ECO:0000256" key="11">
    <source>
        <dbReference type="PIRSR" id="PIRSR610972-2"/>
    </source>
</evidence>
<comment type="cofactor">
    <cofactor evidence="12">
        <name>Mg(2+)</name>
        <dbReference type="ChEBI" id="CHEBI:18420"/>
    </cofactor>
    <text evidence="12">Binds 2 magnesium ions per subunit.</text>
</comment>
<dbReference type="PRINTS" id="PR00413">
    <property type="entry name" value="HADHALOGNASE"/>
</dbReference>
<dbReference type="NCBIfam" id="TIGR01509">
    <property type="entry name" value="HAD-SF-IA-v3"/>
    <property type="match status" value="1"/>
</dbReference>
<evidence type="ECO:0000256" key="13">
    <source>
        <dbReference type="PIRSR" id="PIRSR610972-4"/>
    </source>
</evidence>
<dbReference type="SFLD" id="SFLDG01135">
    <property type="entry name" value="C1.5.6:_HAD__Beta-PGM__Phospha"/>
    <property type="match status" value="1"/>
</dbReference>
<keyword evidence="4 12" id="KW-0460">Magnesium</keyword>
<evidence type="ECO:0000256" key="5">
    <source>
        <dbReference type="ARBA" id="ARBA00023235"/>
    </source>
</evidence>
<evidence type="ECO:0000256" key="2">
    <source>
        <dbReference type="ARBA" id="ARBA00022553"/>
    </source>
</evidence>
<dbReference type="NCBIfam" id="TIGR01990">
    <property type="entry name" value="bPGM"/>
    <property type="match status" value="1"/>
</dbReference>
<dbReference type="SFLD" id="SFLDG01129">
    <property type="entry name" value="C1.5:_HAD__Beta-PGM__Phosphata"/>
    <property type="match status" value="1"/>
</dbReference>
<feature type="active site" description="Nucleophile" evidence="10">
    <location>
        <position position="12"/>
    </location>
</feature>
<evidence type="ECO:0000256" key="6">
    <source>
        <dbReference type="ARBA" id="ARBA00023277"/>
    </source>
</evidence>
<dbReference type="InterPro" id="IPR051600">
    <property type="entry name" value="Beta-PGM-like"/>
</dbReference>
<feature type="binding site" evidence="11">
    <location>
        <begin position="47"/>
        <end position="52"/>
    </location>
    <ligand>
        <name>substrate</name>
    </ligand>
</feature>
<evidence type="ECO:0000256" key="9">
    <source>
        <dbReference type="ARBA" id="ARBA00044991"/>
    </source>
</evidence>
<dbReference type="Gene3D" id="3.40.50.1000">
    <property type="entry name" value="HAD superfamily/HAD-like"/>
    <property type="match status" value="1"/>
</dbReference>
<dbReference type="InterPro" id="IPR036412">
    <property type="entry name" value="HAD-like_sf"/>
</dbReference>
<dbReference type="InterPro" id="IPR041492">
    <property type="entry name" value="HAD_2"/>
</dbReference>
<dbReference type="EMBL" id="CP042295">
    <property type="protein sequence ID" value="QDY87311.1"/>
    <property type="molecule type" value="Genomic_DNA"/>
</dbReference>
<protein>
    <recommendedName>
        <fullName evidence="9">Beta-phosphoglucomutase</fullName>
        <ecNumber evidence="8">5.4.2.6</ecNumber>
    </recommendedName>
</protein>
<proteinExistence type="inferred from homology"/>
<comment type="similarity">
    <text evidence="1">Belongs to the HAD-like hydrolase superfamily. CbbY/CbbZ/Gph/YieH family.</text>
</comment>
<dbReference type="InterPro" id="IPR006439">
    <property type="entry name" value="HAD-SF_hydro_IA"/>
</dbReference>
<feature type="binding site" evidence="11">
    <location>
        <begin position="12"/>
        <end position="14"/>
    </location>
    <ligand>
        <name>substrate</name>
    </ligand>
</feature>
<feature type="binding site" evidence="12">
    <location>
        <position position="175"/>
    </location>
    <ligand>
        <name>Mg(2+)</name>
        <dbReference type="ChEBI" id="CHEBI:18420"/>
    </ligand>
</feature>
<organism evidence="14 15">
    <name type="scientific">Mycoplasma anserisalpingitidis</name>
    <dbReference type="NCBI Taxonomy" id="519450"/>
    <lineage>
        <taxon>Bacteria</taxon>
        <taxon>Bacillati</taxon>
        <taxon>Mycoplasmatota</taxon>
        <taxon>Mollicutes</taxon>
        <taxon>Mycoplasmataceae</taxon>
        <taxon>Mycoplasma</taxon>
    </lineage>
</organism>
<dbReference type="OrthoDB" id="9797743at2"/>
<evidence type="ECO:0000313" key="14">
    <source>
        <dbReference type="EMBL" id="QDY87311.1"/>
    </source>
</evidence>
<feature type="binding site" evidence="11">
    <location>
        <position position="28"/>
    </location>
    <ligand>
        <name>substrate</name>
    </ligand>
</feature>
<feature type="binding site" evidence="11">
    <location>
        <position position="80"/>
    </location>
    <ligand>
        <name>substrate</name>
    </ligand>
</feature>
<keyword evidence="15" id="KW-1185">Reference proteome</keyword>
<accession>A0A5B8JY41</accession>
<dbReference type="InterPro" id="IPR010976">
    <property type="entry name" value="B-phosphoglucomutase_hydrolase"/>
</dbReference>
<keyword evidence="3 12" id="KW-0479">Metal-binding</keyword>
<evidence type="ECO:0000256" key="1">
    <source>
        <dbReference type="ARBA" id="ARBA00006171"/>
    </source>
</evidence>
<keyword evidence="2" id="KW-0597">Phosphoprotein</keyword>
<evidence type="ECO:0000256" key="3">
    <source>
        <dbReference type="ARBA" id="ARBA00022723"/>
    </source>
</evidence>
<dbReference type="SUPFAM" id="SSF56784">
    <property type="entry name" value="HAD-like"/>
    <property type="match status" value="1"/>
</dbReference>
<evidence type="ECO:0000256" key="8">
    <source>
        <dbReference type="ARBA" id="ARBA00044968"/>
    </source>
</evidence>
<evidence type="ECO:0000256" key="12">
    <source>
        <dbReference type="PIRSR" id="PIRSR610972-3"/>
    </source>
</evidence>
<evidence type="ECO:0000256" key="7">
    <source>
        <dbReference type="ARBA" id="ARBA00044926"/>
    </source>
</evidence>
<feature type="binding site" evidence="12">
    <location>
        <position position="174"/>
    </location>
    <ligand>
        <name>Mg(2+)</name>
        <dbReference type="ChEBI" id="CHEBI:18420"/>
    </ligand>
</feature>
<gene>
    <name evidence="14" type="primary">pgmB</name>
    <name evidence="14" type="ORF">FRW55_02135</name>
</gene>
<dbReference type="GO" id="GO:0008801">
    <property type="term" value="F:beta-phosphoglucomutase activity"/>
    <property type="evidence" value="ECO:0007669"/>
    <property type="project" value="UniProtKB-EC"/>
</dbReference>
<dbReference type="NCBIfam" id="TIGR02009">
    <property type="entry name" value="PGMB-YQAB-SF"/>
    <property type="match status" value="1"/>
</dbReference>
<dbReference type="InterPro" id="IPR023214">
    <property type="entry name" value="HAD_sf"/>
</dbReference>
<dbReference type="GO" id="GO:0000287">
    <property type="term" value="F:magnesium ion binding"/>
    <property type="evidence" value="ECO:0007669"/>
    <property type="project" value="InterPro"/>
</dbReference>
<feature type="site" description="Important for catalytic activity and assists the phosphoryl transfer reaction to Asp8 by balancing charge and orienting the reacting groups" evidence="13">
    <location>
        <position position="119"/>
    </location>
</feature>
<dbReference type="Pfam" id="PF13419">
    <property type="entry name" value="HAD_2"/>
    <property type="match status" value="1"/>
</dbReference>
<sequence>MRLDMLKGILFDLDGVITDTAKLHYLAWKEIVQELGINYTEEENEGLRGLPRKDTLLAILKLKNIPVPSDVILDDLCTRKNELYKSFLAEKLEKDSILPGISKLIDDAKKANIKLAIASSSYNAPVILEKLGIYDKFDFIVNPADVANGKPAPDIFLAAAKGLNLNTDECIGIEDSVEGLKSIHSAKIFSVAITNNSNEDFSKANVKLSFTSDLDFNELEKAFKNK</sequence>
<feature type="binding site" evidence="12">
    <location>
        <position position="12"/>
    </location>
    <ligand>
        <name>Mg(2+)</name>
        <dbReference type="ChEBI" id="CHEBI:18420"/>
    </ligand>
</feature>
<dbReference type="PANTHER" id="PTHR46193">
    <property type="entry name" value="6-PHOSPHOGLUCONATE PHOSPHATASE"/>
    <property type="match status" value="1"/>
</dbReference>
<dbReference type="EC" id="5.4.2.6" evidence="8"/>
<feature type="binding site" evidence="12">
    <location>
        <position position="14"/>
    </location>
    <ligand>
        <name>Mg(2+)</name>
        <dbReference type="ChEBI" id="CHEBI:18420"/>
    </ligand>
</feature>
<dbReference type="InterPro" id="IPR023198">
    <property type="entry name" value="PGP-like_dom2"/>
</dbReference>
<feature type="active site" description="Proton donor/acceptor" evidence="10">
    <location>
        <position position="14"/>
    </location>
</feature>
<comment type="catalytic activity">
    <reaction evidence="7">
        <text>beta-D-glucose 1-phosphate = beta-D-glucose 6-phosphate</text>
        <dbReference type="Rhea" id="RHEA:20113"/>
        <dbReference type="ChEBI" id="CHEBI:57684"/>
        <dbReference type="ChEBI" id="CHEBI:58247"/>
        <dbReference type="EC" id="5.4.2.6"/>
    </reaction>
</comment>
<dbReference type="InterPro" id="IPR010972">
    <property type="entry name" value="Beta-PGM"/>
</dbReference>
<dbReference type="CDD" id="cd02598">
    <property type="entry name" value="HAD_BPGM"/>
    <property type="match status" value="1"/>
</dbReference>
<dbReference type="KEGG" id="mans:FRW55_02135"/>
<dbReference type="GO" id="GO:0005975">
    <property type="term" value="P:carbohydrate metabolic process"/>
    <property type="evidence" value="ECO:0007669"/>
    <property type="project" value="InterPro"/>
</dbReference>
<feature type="binding site" evidence="11">
    <location>
        <begin position="119"/>
        <end position="123"/>
    </location>
    <ligand>
        <name>substrate</name>
    </ligand>
</feature>
<evidence type="ECO:0000256" key="4">
    <source>
        <dbReference type="ARBA" id="ARBA00022842"/>
    </source>
</evidence>
<evidence type="ECO:0000256" key="10">
    <source>
        <dbReference type="PIRSR" id="PIRSR610972-1"/>
    </source>
</evidence>
<dbReference type="Gene3D" id="1.10.150.240">
    <property type="entry name" value="Putative phosphatase, domain 2"/>
    <property type="match status" value="1"/>
</dbReference>
<evidence type="ECO:0000313" key="15">
    <source>
        <dbReference type="Proteomes" id="UP000318927"/>
    </source>
</evidence>
<keyword evidence="5 14" id="KW-0413">Isomerase</keyword>
<dbReference type="SFLD" id="SFLDS00003">
    <property type="entry name" value="Haloacid_Dehalogenase"/>
    <property type="match status" value="1"/>
</dbReference>
<reference evidence="14 15" key="1">
    <citation type="journal article" date="2019" name="Microbiol. Resour. Announc.">
        <title>Complete Genome Sequences of Three Mycoplasma anserisalpingitis (Mycoplasma sp. 1220) Strains.</title>
        <authorList>
            <person name="Grozner D."/>
            <person name="Forro B."/>
            <person name="Kovacs A.B."/>
            <person name="Marton S."/>
            <person name="Banyai K."/>
            <person name="Kreizinger Z."/>
            <person name="Sulyok K.M."/>
            <person name="Gyuranecz M."/>
        </authorList>
    </citation>
    <scope>NUCLEOTIDE SEQUENCE [LARGE SCALE GENOMIC DNA]</scope>
    <source>
        <strain evidence="14 15">ATCC:BAA-2147</strain>
    </source>
</reference>
<dbReference type="PANTHER" id="PTHR46193:SF18">
    <property type="entry name" value="HEXITOL PHOSPHATASE B"/>
    <property type="match status" value="1"/>
</dbReference>
<feature type="binding site" evidence="11">
    <location>
        <position position="150"/>
    </location>
    <ligand>
        <name>substrate</name>
    </ligand>
</feature>
<dbReference type="Proteomes" id="UP000318927">
    <property type="component" value="Chromosome"/>
</dbReference>
<name>A0A5B8JY41_9MOLU</name>
<feature type="site" description="Important for catalytic activity and assists the phosphoryl transfer reaction to Asp8 by balancing charge and orienting the reacting groups" evidence="13">
    <location>
        <position position="150"/>
    </location>
</feature>
<keyword evidence="6" id="KW-0119">Carbohydrate metabolism</keyword>
<dbReference type="AlphaFoldDB" id="A0A5B8JY41"/>